<dbReference type="Gene3D" id="3.10.450.50">
    <property type="match status" value="1"/>
</dbReference>
<name>A0A558B9N7_9PSEU</name>
<evidence type="ECO:0000313" key="1">
    <source>
        <dbReference type="EMBL" id="TVT33200.1"/>
    </source>
</evidence>
<dbReference type="Proteomes" id="UP000320011">
    <property type="component" value="Unassembled WGS sequence"/>
</dbReference>
<comment type="caution">
    <text evidence="1">The sequence shown here is derived from an EMBL/GenBank/DDBJ whole genome shotgun (WGS) entry which is preliminary data.</text>
</comment>
<reference evidence="1 2" key="2">
    <citation type="submission" date="2019-08" db="EMBL/GenBank/DDBJ databases">
        <title>Amycolatopsis acidicola sp. nov., isolated from peat swamp forest soil.</title>
        <authorList>
            <person name="Srisuk N."/>
        </authorList>
    </citation>
    <scope>NUCLEOTIDE SEQUENCE [LARGE SCALE GENOMIC DNA]</scope>
    <source>
        <strain evidence="1 2">TBRC 6029</strain>
    </source>
</reference>
<sequence>MSPSPVLAAWASGDHGPLSEALAEHVTFSSPVADYHGRADVAHMLGLIAGVLEGVERTGEWGGERDAVYALAARVGGQDVQGLLREERTGTGKLTHVTLFLRPYPVLRTAIGRMREALERTPLPSGRG</sequence>
<dbReference type="RefSeq" id="WP_144591627.1">
    <property type="nucleotide sequence ID" value="NZ_VJWX01000360.1"/>
</dbReference>
<dbReference type="AlphaFoldDB" id="A0A558B9N7"/>
<proteinExistence type="predicted"/>
<dbReference type="EMBL" id="VJWX01000360">
    <property type="protein sequence ID" value="TVT33200.1"/>
    <property type="molecule type" value="Genomic_DNA"/>
</dbReference>
<dbReference type="InterPro" id="IPR032710">
    <property type="entry name" value="NTF2-like_dom_sf"/>
</dbReference>
<dbReference type="SUPFAM" id="SSF54427">
    <property type="entry name" value="NTF2-like"/>
    <property type="match status" value="1"/>
</dbReference>
<evidence type="ECO:0008006" key="3">
    <source>
        <dbReference type="Google" id="ProtNLM"/>
    </source>
</evidence>
<reference evidence="1 2" key="1">
    <citation type="submission" date="2019-07" db="EMBL/GenBank/DDBJ databases">
        <authorList>
            <person name="Duangmal K."/>
            <person name="Teo W.F.A."/>
        </authorList>
    </citation>
    <scope>NUCLEOTIDE SEQUENCE [LARGE SCALE GENOMIC DNA]</scope>
    <source>
        <strain evidence="1 2">TBRC 6029</strain>
    </source>
</reference>
<evidence type="ECO:0000313" key="2">
    <source>
        <dbReference type="Proteomes" id="UP000320011"/>
    </source>
</evidence>
<accession>A0A558B9N7</accession>
<protein>
    <recommendedName>
        <fullName evidence="3">Nuclear transport factor 2 family protein</fullName>
    </recommendedName>
</protein>
<keyword evidence="2" id="KW-1185">Reference proteome</keyword>
<organism evidence="1 2">
    <name type="scientific">Amycolatopsis rhizosphaerae</name>
    <dbReference type="NCBI Taxonomy" id="2053003"/>
    <lineage>
        <taxon>Bacteria</taxon>
        <taxon>Bacillati</taxon>
        <taxon>Actinomycetota</taxon>
        <taxon>Actinomycetes</taxon>
        <taxon>Pseudonocardiales</taxon>
        <taxon>Pseudonocardiaceae</taxon>
        <taxon>Amycolatopsis</taxon>
    </lineage>
</organism>
<dbReference type="OrthoDB" id="4550735at2"/>
<gene>
    <name evidence="1" type="ORF">FNH05_27290</name>
</gene>